<gene>
    <name evidence="2" type="ORF">Din_032336</name>
</gene>
<protein>
    <recommendedName>
        <fullName evidence="1">KIB1-4 beta-propeller domain-containing protein</fullName>
    </recommendedName>
</protein>
<dbReference type="Gene3D" id="1.20.1280.50">
    <property type="match status" value="1"/>
</dbReference>
<dbReference type="Pfam" id="PF03478">
    <property type="entry name" value="Beta-prop_KIB1-4"/>
    <property type="match status" value="1"/>
</dbReference>
<dbReference type="EMBL" id="GHES01032336">
    <property type="protein sequence ID" value="MPA62895.1"/>
    <property type="molecule type" value="Transcribed_RNA"/>
</dbReference>
<feature type="domain" description="KIB1-4 beta-propeller" evidence="1">
    <location>
        <begin position="86"/>
        <end position="356"/>
    </location>
</feature>
<dbReference type="InterPro" id="IPR005174">
    <property type="entry name" value="KIB1-4_b-propeller"/>
</dbReference>
<dbReference type="InterPro" id="IPR050942">
    <property type="entry name" value="F-box_BR-signaling"/>
</dbReference>
<name>A0A5B7B2S0_DAVIN</name>
<sequence length="422" mass="48697">MALQKKLRMTSDPDPDLDWSGLPKNILDLILDKLVSLGDFVRFTAVCVPWRSVALEDRNNRNRRRFCEHQLPMLMIPSDHDYIRGFYSVTHEEELQFEIPVPYNKRFIGSSFGWLIFVHTDFAVTLFNPFSRGNNAIHLPPIVRPEKMNEDGNFDFEKLDEIVFNHEYYFVKAILSAEPASCSDDEYVVVVIYSELRRLAFMEPGRERGWSYLDGPEYMGFDDVIYRNGLFYGLTDSGAVLCIEMDQSTFRVAYVTPTLETESPCDMRYIVESCRGDLLQVLRFSECCEFSDTLFTSEFKVFKLHKSFPLSYWIELKSLGDDVLFLGDNSSLSVLASEFPGCRRGSIYFSFGFMPDLLIMEQPYKSSGPCDMALLTLENRCFKPLNIRLDSILHDAMLNRPPIWIVPTFQEAGSRDQDGLSF</sequence>
<organism evidence="2">
    <name type="scientific">Davidia involucrata</name>
    <name type="common">Dove tree</name>
    <dbReference type="NCBI Taxonomy" id="16924"/>
    <lineage>
        <taxon>Eukaryota</taxon>
        <taxon>Viridiplantae</taxon>
        <taxon>Streptophyta</taxon>
        <taxon>Embryophyta</taxon>
        <taxon>Tracheophyta</taxon>
        <taxon>Spermatophyta</taxon>
        <taxon>Magnoliopsida</taxon>
        <taxon>eudicotyledons</taxon>
        <taxon>Gunneridae</taxon>
        <taxon>Pentapetalae</taxon>
        <taxon>asterids</taxon>
        <taxon>Cornales</taxon>
        <taxon>Nyssaceae</taxon>
        <taxon>Davidia</taxon>
    </lineage>
</organism>
<dbReference type="InterPro" id="IPR036047">
    <property type="entry name" value="F-box-like_dom_sf"/>
</dbReference>
<reference evidence="2" key="1">
    <citation type="submission" date="2019-08" db="EMBL/GenBank/DDBJ databases">
        <title>Reference gene set and small RNA set construction with multiple tissues from Davidia involucrata Baill.</title>
        <authorList>
            <person name="Yang H."/>
            <person name="Zhou C."/>
            <person name="Li G."/>
            <person name="Wang J."/>
            <person name="Gao P."/>
            <person name="Wang M."/>
            <person name="Wang R."/>
            <person name="Zhao Y."/>
        </authorList>
    </citation>
    <scope>NUCLEOTIDE SEQUENCE</scope>
    <source>
        <tissue evidence="2">Mixed with DoveR01_LX</tissue>
    </source>
</reference>
<dbReference type="PANTHER" id="PTHR44259:SF114">
    <property type="entry name" value="OS06G0707300 PROTEIN"/>
    <property type="match status" value="1"/>
</dbReference>
<evidence type="ECO:0000313" key="2">
    <source>
        <dbReference type="EMBL" id="MPA62895.1"/>
    </source>
</evidence>
<dbReference type="AlphaFoldDB" id="A0A5B7B2S0"/>
<dbReference type="SUPFAM" id="SSF81383">
    <property type="entry name" value="F-box domain"/>
    <property type="match status" value="1"/>
</dbReference>
<proteinExistence type="predicted"/>
<evidence type="ECO:0000259" key="1">
    <source>
        <dbReference type="Pfam" id="PF03478"/>
    </source>
</evidence>
<accession>A0A5B7B2S0</accession>
<dbReference type="PANTHER" id="PTHR44259">
    <property type="entry name" value="OS07G0183000 PROTEIN-RELATED"/>
    <property type="match status" value="1"/>
</dbReference>